<gene>
    <name evidence="3" type="ORF">HBP98_17030</name>
</gene>
<protein>
    <submittedName>
        <fullName evidence="3">Uncharacterized protein</fullName>
    </submittedName>
</protein>
<name>A0A7X1A9S4_9LIST</name>
<dbReference type="EMBL" id="JAARMV010000008">
    <property type="protein sequence ID" value="MBC2373718.1"/>
    <property type="molecule type" value="Genomic_DNA"/>
</dbReference>
<feature type="coiled-coil region" evidence="1">
    <location>
        <begin position="186"/>
        <end position="216"/>
    </location>
</feature>
<keyword evidence="1" id="KW-0175">Coiled coil</keyword>
<dbReference type="AlphaFoldDB" id="A0A7X1A9S4"/>
<feature type="transmembrane region" description="Helical" evidence="2">
    <location>
        <begin position="41"/>
        <end position="61"/>
    </location>
</feature>
<keyword evidence="2" id="KW-0812">Transmembrane</keyword>
<comment type="caution">
    <text evidence="3">The sequence shown here is derived from an EMBL/GenBank/DDBJ whole genome shotgun (WGS) entry which is preliminary data.</text>
</comment>
<evidence type="ECO:0000256" key="1">
    <source>
        <dbReference type="SAM" id="Coils"/>
    </source>
</evidence>
<evidence type="ECO:0000256" key="2">
    <source>
        <dbReference type="SAM" id="Phobius"/>
    </source>
</evidence>
<keyword evidence="2" id="KW-1133">Transmembrane helix</keyword>
<proteinExistence type="predicted"/>
<dbReference type="RefSeq" id="WP_185620093.1">
    <property type="nucleotide sequence ID" value="NZ_JAARMV010000008.1"/>
</dbReference>
<accession>A0A7X1A9S4</accession>
<reference evidence="3 4" key="1">
    <citation type="submission" date="2020-03" db="EMBL/GenBank/DDBJ databases">
        <title>Soil Listeria distribution.</title>
        <authorList>
            <person name="Liao J."/>
            <person name="Wiedmann M."/>
        </authorList>
    </citation>
    <scope>NUCLEOTIDE SEQUENCE [LARGE SCALE GENOMIC DNA]</scope>
    <source>
        <strain evidence="3 4">FSL L7-1850</strain>
    </source>
</reference>
<sequence>MRNMPVFLLKCTTFILLNVVVNDLLINPEVIEKFSLPVSSLWWITSWFINILVSLLLLVSLEEGIYTKNFLSCVYWIMPVFIFGAFVTGWSALSGLSGFIFVIWIISFIIARNNAMSMEQSLESYYEGHLNRLIKRKRTRNASISGYLYDLAQIENSLRVAIDDNIKASKRIFYRKHELLAFPKQRERLEKCKNKIQEEYKQIELLEEKMLKELREYFKEEVYFKKGGRWDKSLVYSNKKRYHVEFSDEGNLISVERDFPECIMEDD</sequence>
<keyword evidence="2" id="KW-0472">Membrane</keyword>
<feature type="transmembrane region" description="Helical" evidence="2">
    <location>
        <begin position="73"/>
        <end position="92"/>
    </location>
</feature>
<feature type="transmembrane region" description="Helical" evidence="2">
    <location>
        <begin position="98"/>
        <end position="115"/>
    </location>
</feature>
<evidence type="ECO:0000313" key="3">
    <source>
        <dbReference type="EMBL" id="MBC2373718.1"/>
    </source>
</evidence>
<dbReference type="Proteomes" id="UP000546244">
    <property type="component" value="Unassembled WGS sequence"/>
</dbReference>
<evidence type="ECO:0000313" key="4">
    <source>
        <dbReference type="Proteomes" id="UP000546244"/>
    </source>
</evidence>
<organism evidence="3 4">
    <name type="scientific">Listeria booriae</name>
    <dbReference type="NCBI Taxonomy" id="1552123"/>
    <lineage>
        <taxon>Bacteria</taxon>
        <taxon>Bacillati</taxon>
        <taxon>Bacillota</taxon>
        <taxon>Bacilli</taxon>
        <taxon>Bacillales</taxon>
        <taxon>Listeriaceae</taxon>
        <taxon>Listeria</taxon>
    </lineage>
</organism>